<dbReference type="Pfam" id="PF11750">
    <property type="entry name" value="DUF3307"/>
    <property type="match status" value="1"/>
</dbReference>
<reference evidence="3" key="1">
    <citation type="journal article" date="2019" name="Int. J. Syst. Evol. Microbiol.">
        <title>The Global Catalogue of Microorganisms (GCM) 10K type strain sequencing project: providing services to taxonomists for standard genome sequencing and annotation.</title>
        <authorList>
            <consortium name="The Broad Institute Genomics Platform"/>
            <consortium name="The Broad Institute Genome Sequencing Center for Infectious Disease"/>
            <person name="Wu L."/>
            <person name="Ma J."/>
        </authorList>
    </citation>
    <scope>NUCLEOTIDE SEQUENCE [LARGE SCALE GENOMIC DNA]</scope>
    <source>
        <strain evidence="3">CGMCC 1.16306</strain>
    </source>
</reference>
<accession>A0ABW2MV80</accession>
<dbReference type="RefSeq" id="WP_380217442.1">
    <property type="nucleotide sequence ID" value="NZ_JBHTBN010000003.1"/>
</dbReference>
<evidence type="ECO:0000313" key="2">
    <source>
        <dbReference type="EMBL" id="MFC7357598.1"/>
    </source>
</evidence>
<dbReference type="EMBL" id="JBHTBN010000003">
    <property type="protein sequence ID" value="MFC7357598.1"/>
    <property type="molecule type" value="Genomic_DNA"/>
</dbReference>
<dbReference type="InterPro" id="IPR021737">
    <property type="entry name" value="Phage_phiKZ_Orf197"/>
</dbReference>
<evidence type="ECO:0000313" key="3">
    <source>
        <dbReference type="Proteomes" id="UP001596415"/>
    </source>
</evidence>
<keyword evidence="1" id="KW-1133">Transmembrane helix</keyword>
<feature type="transmembrane region" description="Helical" evidence="1">
    <location>
        <begin position="124"/>
        <end position="144"/>
    </location>
</feature>
<proteinExistence type="predicted"/>
<feature type="transmembrane region" description="Helical" evidence="1">
    <location>
        <begin position="172"/>
        <end position="192"/>
    </location>
</feature>
<name>A0ABW2MV80_9FLAO</name>
<sequence>MLTFLLQLLLAHLVGDFLLQPGRWVTHKNKHALKSRYLYFHIAIHLLLLLITTKFESSYFVAVLLITVSHFGIDALKLSLQKKKTAKWWFFADQAAHIAVLLGVVYYYYPFSIPLDNFYSPEVLIFFVALLTATYVSAIVLKFVMKKWSVEKGKETHSINDAGKYIGILERLFIFFFVVIDFWEGIGFLLAAKSIFRFGDLKESKDIRLTEYILIGTLLSFAIGIGCAMAYKYVLTIL</sequence>
<protein>
    <submittedName>
        <fullName evidence="2">DUF3307 domain-containing protein</fullName>
    </submittedName>
</protein>
<evidence type="ECO:0000256" key="1">
    <source>
        <dbReference type="SAM" id="Phobius"/>
    </source>
</evidence>
<feature type="transmembrane region" description="Helical" evidence="1">
    <location>
        <begin position="88"/>
        <end position="109"/>
    </location>
</feature>
<gene>
    <name evidence="2" type="ORF">ACFQO1_07860</name>
</gene>
<keyword evidence="1" id="KW-0812">Transmembrane</keyword>
<comment type="caution">
    <text evidence="2">The sequence shown here is derived from an EMBL/GenBank/DDBJ whole genome shotgun (WGS) entry which is preliminary data.</text>
</comment>
<organism evidence="2 3">
    <name type="scientific">Jejudonia soesokkakensis</name>
    <dbReference type="NCBI Taxonomy" id="1323432"/>
    <lineage>
        <taxon>Bacteria</taxon>
        <taxon>Pseudomonadati</taxon>
        <taxon>Bacteroidota</taxon>
        <taxon>Flavobacteriia</taxon>
        <taxon>Flavobacteriales</taxon>
        <taxon>Flavobacteriaceae</taxon>
        <taxon>Jejudonia</taxon>
    </lineage>
</organism>
<feature type="transmembrane region" description="Helical" evidence="1">
    <location>
        <begin position="212"/>
        <end position="234"/>
    </location>
</feature>
<keyword evidence="1" id="KW-0472">Membrane</keyword>
<keyword evidence="3" id="KW-1185">Reference proteome</keyword>
<dbReference type="Proteomes" id="UP001596415">
    <property type="component" value="Unassembled WGS sequence"/>
</dbReference>